<keyword evidence="6 8" id="KW-1133">Transmembrane helix</keyword>
<dbReference type="AlphaFoldDB" id="A0A1G8TDN3"/>
<comment type="subcellular location">
    <subcellularLocation>
        <location evidence="1">Cell membrane</location>
        <topology evidence="1">Multi-pass membrane protein</topology>
    </subcellularLocation>
</comment>
<dbReference type="Proteomes" id="UP000183255">
    <property type="component" value="Unassembled WGS sequence"/>
</dbReference>
<dbReference type="GO" id="GO:0008982">
    <property type="term" value="F:protein-N(PI)-phosphohistidine-sugar phosphotransferase activity"/>
    <property type="evidence" value="ECO:0007669"/>
    <property type="project" value="InterPro"/>
</dbReference>
<dbReference type="GO" id="GO:0005886">
    <property type="term" value="C:plasma membrane"/>
    <property type="evidence" value="ECO:0007669"/>
    <property type="project" value="UniProtKB-SubCell"/>
</dbReference>
<evidence type="ECO:0000256" key="2">
    <source>
        <dbReference type="ARBA" id="ARBA00022448"/>
    </source>
</evidence>
<dbReference type="EMBL" id="FNDZ01000018">
    <property type="protein sequence ID" value="SDJ39497.1"/>
    <property type="molecule type" value="Genomic_DNA"/>
</dbReference>
<evidence type="ECO:0000256" key="8">
    <source>
        <dbReference type="SAM" id="Phobius"/>
    </source>
</evidence>
<evidence type="ECO:0000256" key="6">
    <source>
        <dbReference type="ARBA" id="ARBA00022989"/>
    </source>
</evidence>
<feature type="domain" description="Phosphotransferase system EIIC" evidence="9">
    <location>
        <begin position="16"/>
        <end position="342"/>
    </location>
</feature>
<keyword evidence="2" id="KW-0813">Transport</keyword>
<evidence type="ECO:0000256" key="5">
    <source>
        <dbReference type="ARBA" id="ARBA00022692"/>
    </source>
</evidence>
<feature type="transmembrane region" description="Helical" evidence="8">
    <location>
        <begin position="12"/>
        <end position="36"/>
    </location>
</feature>
<dbReference type="RefSeq" id="WP_031577593.1">
    <property type="nucleotide sequence ID" value="NZ_FNDZ01000018.1"/>
</dbReference>
<accession>A0A1G8TDN3</accession>
<feature type="transmembrane region" description="Helical" evidence="8">
    <location>
        <begin position="76"/>
        <end position="95"/>
    </location>
</feature>
<keyword evidence="7 8" id="KW-0472">Membrane</keyword>
<evidence type="ECO:0000259" key="9">
    <source>
        <dbReference type="Pfam" id="PF13303"/>
    </source>
</evidence>
<protein>
    <recommendedName>
        <fullName evidence="9">Phosphotransferase system EIIC domain-containing protein</fullName>
    </recommendedName>
</protein>
<keyword evidence="5 8" id="KW-0812">Transmembrane</keyword>
<feature type="transmembrane region" description="Helical" evidence="8">
    <location>
        <begin position="177"/>
        <end position="198"/>
    </location>
</feature>
<feature type="transmembrane region" description="Helical" evidence="8">
    <location>
        <begin position="48"/>
        <end position="69"/>
    </location>
</feature>
<keyword evidence="3" id="KW-1003">Cell membrane</keyword>
<evidence type="ECO:0000313" key="10">
    <source>
        <dbReference type="EMBL" id="SDJ39497.1"/>
    </source>
</evidence>
<dbReference type="GO" id="GO:0009401">
    <property type="term" value="P:phosphoenolpyruvate-dependent sugar phosphotransferase system"/>
    <property type="evidence" value="ECO:0007669"/>
    <property type="project" value="InterPro"/>
</dbReference>
<feature type="transmembrane region" description="Helical" evidence="8">
    <location>
        <begin position="131"/>
        <end position="157"/>
    </location>
</feature>
<evidence type="ECO:0000256" key="4">
    <source>
        <dbReference type="ARBA" id="ARBA00022597"/>
    </source>
</evidence>
<dbReference type="InterPro" id="IPR003352">
    <property type="entry name" value="PTS_EIIC"/>
</dbReference>
<gene>
    <name evidence="10" type="ORF">SAMN05421804_1189</name>
</gene>
<sequence length="344" mass="34897">MKQKGKEKSKLSAYAIKVLNGMAQGLFASLLIGLIIKQIGTLTGLDILVTFGSAAQVLMGPAIGAAVAFSVGAPPLGIFASVAVGAIGAGTFTLVDGQTVARIGEPVGALVASLVAAELTKLLKGKTKVDIVILPLAAIVVGGLTGAYIAPFITAFMTLVGDFINKATELQPVPMGIIVSTVMGVVLTLPISSAALSVSLGLSGIAAGASTVGCATQMVGFAVASFRENGFGGLLSQGLGTSMLQIPNIIKNPRIWIPPTLASAILGPIASAVFKMEGSKLGAGMGTSGLVGQFDAVSVMGSTPRTLFLILLMHIILPALLTLLISEIMRKKGYIKPGDMKLNV</sequence>
<dbReference type="Pfam" id="PF13303">
    <property type="entry name" value="PTS_EIIC_2"/>
    <property type="match status" value="1"/>
</dbReference>
<keyword evidence="4" id="KW-0762">Sugar transport</keyword>
<name>A0A1G8TDN3_9CLOT</name>
<feature type="transmembrane region" description="Helical" evidence="8">
    <location>
        <begin position="307"/>
        <end position="326"/>
    </location>
</feature>
<evidence type="ECO:0000313" key="11">
    <source>
        <dbReference type="Proteomes" id="UP000183255"/>
    </source>
</evidence>
<evidence type="ECO:0000256" key="7">
    <source>
        <dbReference type="ARBA" id="ARBA00023136"/>
    </source>
</evidence>
<organism evidence="10 11">
    <name type="scientific">Proteiniclasticum ruminis</name>
    <dbReference type="NCBI Taxonomy" id="398199"/>
    <lineage>
        <taxon>Bacteria</taxon>
        <taxon>Bacillati</taxon>
        <taxon>Bacillota</taxon>
        <taxon>Clostridia</taxon>
        <taxon>Eubacteriales</taxon>
        <taxon>Clostridiaceae</taxon>
        <taxon>Proteiniclasticum</taxon>
    </lineage>
</organism>
<reference evidence="10 11" key="1">
    <citation type="submission" date="2016-10" db="EMBL/GenBank/DDBJ databases">
        <authorList>
            <person name="de Groot N.N."/>
        </authorList>
    </citation>
    <scope>NUCLEOTIDE SEQUENCE [LARGE SCALE GENOMIC DNA]</scope>
    <source>
        <strain evidence="10 11">CGMCC 1.5058</strain>
    </source>
</reference>
<proteinExistence type="predicted"/>
<evidence type="ECO:0000256" key="1">
    <source>
        <dbReference type="ARBA" id="ARBA00004651"/>
    </source>
</evidence>
<feature type="transmembrane region" description="Helical" evidence="8">
    <location>
        <begin position="205"/>
        <end position="226"/>
    </location>
</feature>
<evidence type="ECO:0000256" key="3">
    <source>
        <dbReference type="ARBA" id="ARBA00022475"/>
    </source>
</evidence>